<accession>A0A1W2HAL6</accession>
<dbReference type="OrthoDB" id="9816206at2"/>
<dbReference type="Pfam" id="PF13310">
    <property type="entry name" value="Virulence_RhuM"/>
    <property type="match status" value="1"/>
</dbReference>
<dbReference type="STRING" id="758820.SAMN00777080_4492"/>
<dbReference type="EMBL" id="LT838813">
    <property type="protein sequence ID" value="SMD45821.1"/>
    <property type="molecule type" value="Genomic_DNA"/>
</dbReference>
<protein>
    <submittedName>
        <fullName evidence="1">Virulence protein RhuM family protein</fullName>
    </submittedName>
</protein>
<dbReference type="InterPro" id="IPR011204">
    <property type="entry name" value="Virulence_RhuM-like"/>
</dbReference>
<evidence type="ECO:0000313" key="2">
    <source>
        <dbReference type="Proteomes" id="UP000192333"/>
    </source>
</evidence>
<dbReference type="Proteomes" id="UP000192333">
    <property type="component" value="Chromosome I"/>
</dbReference>
<dbReference type="AlphaFoldDB" id="A0A1W2HAL6"/>
<dbReference type="RefSeq" id="WP_084122795.1">
    <property type="nucleotide sequence ID" value="NZ_LT838813.1"/>
</dbReference>
<proteinExistence type="predicted"/>
<reference evidence="2" key="1">
    <citation type="submission" date="2017-04" db="EMBL/GenBank/DDBJ databases">
        <authorList>
            <person name="Varghese N."/>
            <person name="Submissions S."/>
        </authorList>
    </citation>
    <scope>NUCLEOTIDE SEQUENCE [LARGE SCALE GENOMIC DNA]</scope>
    <source>
        <strain evidence="2">DSM 16537</strain>
    </source>
</reference>
<sequence length="285" mass="32863">MKNEIVLYQSGDIAEHIEVRLDDQTVWLHRNQIATLFGRDVKTIGKHINNVFAEGELDKISTVAKFATVQLEGERKIERQIEYYNLDVIISVGYRVKSKQGTQFRIWATNVLRDFLLKGYALNQRMDRIENNYDSLSKEVKQISLQLKTQELPNQGIFFEGQIFDAYVFVADIIKKAKTDIILIDNYVDETVLTLLAKRPKNTNATIYTKTISKQLRLDLAKHNSQYPSIALKTFADSHDRFLIIDQQELYHLGASLKDLGKKWFAFSKMDSLTADVLAKLKNVK</sequence>
<organism evidence="1 2">
    <name type="scientific">Aquiflexum balticum DSM 16537</name>
    <dbReference type="NCBI Taxonomy" id="758820"/>
    <lineage>
        <taxon>Bacteria</taxon>
        <taxon>Pseudomonadati</taxon>
        <taxon>Bacteroidota</taxon>
        <taxon>Cytophagia</taxon>
        <taxon>Cytophagales</taxon>
        <taxon>Cyclobacteriaceae</taxon>
        <taxon>Aquiflexum</taxon>
    </lineage>
</organism>
<dbReference type="PANTHER" id="PTHR35810">
    <property type="entry name" value="CYTOPLASMIC PROTEIN-RELATED"/>
    <property type="match status" value="1"/>
</dbReference>
<dbReference type="PANTHER" id="PTHR35810:SF1">
    <property type="entry name" value="CYTOPLASMIC PROTEIN"/>
    <property type="match status" value="1"/>
</dbReference>
<evidence type="ECO:0000313" key="1">
    <source>
        <dbReference type="EMBL" id="SMD45821.1"/>
    </source>
</evidence>
<keyword evidence="2" id="KW-1185">Reference proteome</keyword>
<gene>
    <name evidence="1" type="ORF">SAMN00777080_4492</name>
</gene>
<name>A0A1W2HAL6_9BACT</name>